<accession>A0A016V129</accession>
<dbReference type="AlphaFoldDB" id="A0A016V129"/>
<proteinExistence type="predicted"/>
<reference evidence="2" key="1">
    <citation type="journal article" date="2015" name="Nat. Genet.">
        <title>The genome and transcriptome of the zoonotic hookworm Ancylostoma ceylanicum identify infection-specific gene families.</title>
        <authorList>
            <person name="Schwarz E.M."/>
            <person name="Hu Y."/>
            <person name="Antoshechkin I."/>
            <person name="Miller M.M."/>
            <person name="Sternberg P.W."/>
            <person name="Aroian R.V."/>
        </authorList>
    </citation>
    <scope>NUCLEOTIDE SEQUENCE</scope>
    <source>
        <strain evidence="2">HY135</strain>
    </source>
</reference>
<dbReference type="EMBL" id="JARK01001355">
    <property type="protein sequence ID" value="EYC21379.1"/>
    <property type="molecule type" value="Genomic_DNA"/>
</dbReference>
<dbReference type="Proteomes" id="UP000024635">
    <property type="component" value="Unassembled WGS sequence"/>
</dbReference>
<evidence type="ECO:0000313" key="1">
    <source>
        <dbReference type="EMBL" id="EYC21379.1"/>
    </source>
</evidence>
<name>A0A016V129_9BILA</name>
<evidence type="ECO:0000313" key="2">
    <source>
        <dbReference type="Proteomes" id="UP000024635"/>
    </source>
</evidence>
<keyword evidence="2" id="KW-1185">Reference proteome</keyword>
<gene>
    <name evidence="1" type="primary">Acey_s0019.g3786</name>
    <name evidence="1" type="ORF">Y032_0019g3786</name>
</gene>
<protein>
    <submittedName>
        <fullName evidence="1">Uncharacterized protein</fullName>
    </submittedName>
</protein>
<organism evidence="1 2">
    <name type="scientific">Ancylostoma ceylanicum</name>
    <dbReference type="NCBI Taxonomy" id="53326"/>
    <lineage>
        <taxon>Eukaryota</taxon>
        <taxon>Metazoa</taxon>
        <taxon>Ecdysozoa</taxon>
        <taxon>Nematoda</taxon>
        <taxon>Chromadorea</taxon>
        <taxon>Rhabditida</taxon>
        <taxon>Rhabditina</taxon>
        <taxon>Rhabditomorpha</taxon>
        <taxon>Strongyloidea</taxon>
        <taxon>Ancylostomatidae</taxon>
        <taxon>Ancylostomatinae</taxon>
        <taxon>Ancylostoma</taxon>
    </lineage>
</organism>
<comment type="caution">
    <text evidence="1">The sequence shown here is derived from an EMBL/GenBank/DDBJ whole genome shotgun (WGS) entry which is preliminary data.</text>
</comment>
<sequence>MRVAGPAKEWNLPKIGDGNVLTHDGDEVLSLVELQRTESLVDKIFRPFLNRRCSDLSEVAIPTPKNEESLNISSKILDRMTGGKLSTKVSTALWRTILKTC</sequence>